<sequence length="2417" mass="260837">MSTSANATWEAFKPLAQQLLNSLGRVTALDQDAVTATLQSAFLSTPSMSSLQAYFKSPVQSQATCTFDGIDLTETIEHMGNAAIAAHIADLDLGYGFKAMSHRDLAIKVPEEKFNTIMPCVFADHINDQLNADGLESLRILKQTPLLVEAYKNLIIDPRFNPFGANGDLHFGMTCLFVYEYFVQGPGFTLSEKTTESQGVAIMQAWKKNHPLPTGPDEITGPAAVVKDLTPSQVTVLAISYLPSATFSPNGKASATIQDYALAMQNANLVPRETPTAVPMHSEDIDMMITTKTIFSGANVSYYYSTSYTLWYQWMVTINDNSTGNFWINGIVAAAGQTETTSKSGIIETNRRMLPDTERTTIYGTDLVNWYHANEEAAFLKSGLSFDNTVVTDDDGPSGSCFVPGTLVQTSKGPVAIETLHENDVILTLCGAQDQWGLCSDEVVKSAAPGTLYGFNGRNAFFTSGHPFHTTTGIRAIDPSLARTENPWLDVGTLRVGHQLLRLNPAKTGYDLETITAISAVPSNVTSVYGVHLRQGLRSYHANGYLVALNYPEITAAAIGKQLQAIPKQQRLQMLRSFADLKPLFARFGAGTVVDRLSQEVHSLKPLAYGGRQVNPNRILSRDLHRTYSMRHRDQNTALGTVELRSGILHVDGARVPQVDMHGAALAWSRQRPDHSWEHAHCEFVNSGNRASGFLVHTSDEFPEGNEASLKKQDVIPFVLNAASTVNPSVFPALADKGATQSEPGSVNLGMISSPVTMQMASAAPGSTTPPYLYDFTYPLFYDPNPTTAGVAPNCVLPCGTLLLPTNANYHSSWPQMQIEEFELVKNAMKESVTKEFPDSSRINVTNFGEIYTCTISYNKDSEEVHTYELETPEMIIGCSDEYQAWKSRPDPSDDTPLPGKNLHFTQQLGMSESFSIERLYKSLQIVISTSGESLTGCIFPYDPEADGNRGAPLAITSQSSSNLVWHPIPLSEPPPALTSGIDTLQLNVEQSILPISVEAVPPLINDSPSAITAFLAQHQDSATQLTALINLPYNAPAINQDVQTMMVQVMQYHMDSADREMFFGITAKPDGLDPSLGAQLDSDVSKWIQTQYAPAYICQMMTTNDANIGTQYRFTNKEIKRINYWWSGKGPGCLAADPNYKLLDRAVQRWVTRDTYKLVKTLWNGGTGSDGAIWSDLLYDKIVSDPRLFAELQNSDAQNGTAQLTKICSMMDALDNGHQKTRDLSSSSLPPLPLPPPASTGTSAPSSQPATSAPPVAQAVTPTRDASLNPPSMPTGTTTSSKTITITDTNANLLSLKVLASVRAESWSQQFWGISQMTDEMVRVVESQWLSELIQELLLGLLAKDQQLTNEVLKNIMQDIADAEAKDTSWAAQSTELKMQQLFLEFSGSLPNFMDALCMAGSAAKKGAKNIYDYVRGVQRAGVAADAAVENVIPVPDSKAKLSEGGKKALWSVVGIIALYCAANNMSGQWSDSDTASRGLMVTTVVGSCLQLLEFGANAWEAFLRMGSGLYSNTSQMMMARSLDTYLGNTMTTKAMILDSSAEGGGSLNPKSFKQKFVDKNTRVVVEMDDLGAAGNAGNGDLQSLIKNSSTVVKWRQGFNFARTVLAWLGYVAAVAVVIFMTWELIQDWSSMSQGQKIFSTIQLVLAAIEGGLGGAIIVLAAGWAVVTIFGASTAAAGFGSAIAFCCTAFAAAGPVLAVLAVIVLVVFFIWQSKQPAPPTPVEQWLNTTGKAWADNVNMPDCPIDVSLNPTSVESSESTQTISLAVTNTGPTAAVIQSLTFQFSTGPEDSALFYNEYTFASASTSGTAGTATMQTTNNSVTMTIRNVASDTSAKNNAMNTTLTFAGPSVQDKVSLEYHNNITFAANDTITVQLSGSAKRIFTPMINSHLSNNRLFAGGTCCISKCYQAMSVTSFSSSNMTQRPFNLFNQDLLHEASYVHGEWVQAASGKTFVIADPGSGIVWATCPDNAAEDVNNAVQSSYRGFLEYRGFTARKRAQLLLEWHRLIADAKEDLAKLLTYETGKPLAEARGEIDYSLGFAWWFAGEAERIQGTIGASSNAERRVLTIKQPIGVTVALVPWNFPIAMIMRKASAAFAAGCSMIVKPSPETPLSCLALADLATRAGFPAGTFNVLTTSLENTPGLSEALCTHPLVAKVTFTGSTRVGKIVAGLCAQGLKKCTLELGGNCPVIVFDDADIDQAIDQIMTLKWRNAGQACITANRVYVQAGVYEKFAAAFSGKTSKFKTGHGADPANNFGAVTTLVGLQKAEAQVKNALENGAKLRTGSGKPLVLSSSGESSQFMEPVVLTGMTQDMQMAKEETFGPVCGLFKFETEEQVVKWANDTSLGLASYVFTKSSDRLWRLFEDLEAGMIGLNTGNGSAAESPFGGIKQSGYGKESGKDVAVAEYLVEKTGTLTVM</sequence>
<dbReference type="SUPFAM" id="SSF53720">
    <property type="entry name" value="ALDH-like"/>
    <property type="match status" value="1"/>
</dbReference>
<dbReference type="CDD" id="cd07103">
    <property type="entry name" value="ALDH_F5_SSADH_GabD"/>
    <property type="match status" value="1"/>
</dbReference>
<dbReference type="InterPro" id="IPR050740">
    <property type="entry name" value="Aldehyde_DH_Superfamily"/>
</dbReference>
<protein>
    <recommendedName>
        <fullName evidence="6">Aldehyde dehydrogenase domain-containing protein</fullName>
    </recommendedName>
</protein>
<dbReference type="InterPro" id="IPR016162">
    <property type="entry name" value="Ald_DH_N"/>
</dbReference>
<dbReference type="PANTHER" id="PTHR43353">
    <property type="entry name" value="SUCCINATE-SEMIALDEHYDE DEHYDROGENASE, MITOCHONDRIAL"/>
    <property type="match status" value="1"/>
</dbReference>
<evidence type="ECO:0000256" key="2">
    <source>
        <dbReference type="ARBA" id="ARBA00009986"/>
    </source>
</evidence>
<evidence type="ECO:0000313" key="8">
    <source>
        <dbReference type="Proteomes" id="UP000321331"/>
    </source>
</evidence>
<reference evidence="7 8" key="1">
    <citation type="submission" date="2019-07" db="EMBL/GenBank/DDBJ databases">
        <title>The First High-Quality Draft Genome Sequence of the Causal Agent of the Current Panama Disease Epidemic.</title>
        <authorList>
            <person name="Warmington R.J."/>
            <person name="Kay W."/>
            <person name="Jeffries A."/>
            <person name="Bebber D."/>
            <person name="Moore K."/>
            <person name="Studholme D.J."/>
        </authorList>
    </citation>
    <scope>NUCLEOTIDE SEQUENCE [LARGE SCALE GENOMIC DNA]</scope>
    <source>
        <strain evidence="7 8">TR4</strain>
    </source>
</reference>
<evidence type="ECO:0000256" key="5">
    <source>
        <dbReference type="SAM" id="Phobius"/>
    </source>
</evidence>
<dbReference type="GO" id="GO:0005737">
    <property type="term" value="C:cytoplasm"/>
    <property type="evidence" value="ECO:0007669"/>
    <property type="project" value="TreeGrafter"/>
</dbReference>
<keyword evidence="3" id="KW-0560">Oxidoreductase</keyword>
<feature type="region of interest" description="Disordered" evidence="4">
    <location>
        <begin position="1219"/>
        <end position="1284"/>
    </location>
</feature>
<feature type="transmembrane region" description="Helical" evidence="5">
    <location>
        <begin position="1645"/>
        <end position="1671"/>
    </location>
</feature>
<feature type="compositionally biased region" description="Low complexity" evidence="4">
    <location>
        <begin position="1240"/>
        <end position="1264"/>
    </location>
</feature>
<dbReference type="Gene3D" id="3.40.309.10">
    <property type="entry name" value="Aldehyde Dehydrogenase, Chain A, domain 2"/>
    <property type="match status" value="1"/>
</dbReference>
<organism evidence="7 8">
    <name type="scientific">Fusarium oxysporum f. sp. cubense</name>
    <dbReference type="NCBI Taxonomy" id="61366"/>
    <lineage>
        <taxon>Eukaryota</taxon>
        <taxon>Fungi</taxon>
        <taxon>Dikarya</taxon>
        <taxon>Ascomycota</taxon>
        <taxon>Pezizomycotina</taxon>
        <taxon>Sordariomycetes</taxon>
        <taxon>Hypocreomycetidae</taxon>
        <taxon>Hypocreales</taxon>
        <taxon>Nectriaceae</taxon>
        <taxon>Fusarium</taxon>
        <taxon>Fusarium oxysporum species complex</taxon>
    </lineage>
</organism>
<dbReference type="GO" id="GO:0009450">
    <property type="term" value="P:gamma-aminobutyric acid catabolic process"/>
    <property type="evidence" value="ECO:0007669"/>
    <property type="project" value="TreeGrafter"/>
</dbReference>
<dbReference type="InterPro" id="IPR036844">
    <property type="entry name" value="Hint_dom_sf"/>
</dbReference>
<dbReference type="Pfam" id="PF00171">
    <property type="entry name" value="Aldedh"/>
    <property type="match status" value="1"/>
</dbReference>
<keyword evidence="5" id="KW-1133">Transmembrane helix</keyword>
<dbReference type="InterPro" id="IPR016161">
    <property type="entry name" value="Ald_DH/histidinol_DH"/>
</dbReference>
<dbReference type="Gene3D" id="3.40.605.10">
    <property type="entry name" value="Aldehyde Dehydrogenase, Chain A, domain 1"/>
    <property type="match status" value="1"/>
</dbReference>
<dbReference type="EMBL" id="VMNF01000012">
    <property type="protein sequence ID" value="TXB98772.1"/>
    <property type="molecule type" value="Genomic_DNA"/>
</dbReference>
<proteinExistence type="inferred from homology"/>
<dbReference type="Proteomes" id="UP000321331">
    <property type="component" value="Unassembled WGS sequence"/>
</dbReference>
<gene>
    <name evidence="7" type="ORF">FocTR4_00012370</name>
</gene>
<name>A0A5C6SJM9_FUSOC</name>
<evidence type="ECO:0000256" key="3">
    <source>
        <dbReference type="ARBA" id="ARBA00023002"/>
    </source>
</evidence>
<dbReference type="GO" id="GO:0004777">
    <property type="term" value="F:succinate-semialdehyde dehydrogenase (NAD+) activity"/>
    <property type="evidence" value="ECO:0007669"/>
    <property type="project" value="TreeGrafter"/>
</dbReference>
<dbReference type="SUPFAM" id="SSF51294">
    <property type="entry name" value="Hedgehog/intein (Hint) domain"/>
    <property type="match status" value="1"/>
</dbReference>
<dbReference type="InterPro" id="IPR015590">
    <property type="entry name" value="Aldehyde_DH_dom"/>
</dbReference>
<comment type="caution">
    <text evidence="7">The sequence shown here is derived from an EMBL/GenBank/DDBJ whole genome shotgun (WGS) entry which is preliminary data.</text>
</comment>
<evidence type="ECO:0000259" key="6">
    <source>
        <dbReference type="Pfam" id="PF00171"/>
    </source>
</evidence>
<keyword evidence="5" id="KW-0812">Transmembrane</keyword>
<dbReference type="PANTHER" id="PTHR43353:SF7">
    <property type="entry name" value="SUCCINATE SEMIALDEHYDE DEHYDROGENASE (EUROFUNG)"/>
    <property type="match status" value="1"/>
</dbReference>
<dbReference type="Gene3D" id="2.170.16.10">
    <property type="entry name" value="Hedgehog/Intein (Hint) domain"/>
    <property type="match status" value="1"/>
</dbReference>
<comment type="pathway">
    <text evidence="1">Amino-acid degradation; 4-aminobutanoate degradation.</text>
</comment>
<dbReference type="InterPro" id="IPR016163">
    <property type="entry name" value="Ald_DH_C"/>
</dbReference>
<dbReference type="FunFam" id="3.40.309.10:FF:000004">
    <property type="entry name" value="Succinate-semialdehyde dehydrogenase I"/>
    <property type="match status" value="1"/>
</dbReference>
<evidence type="ECO:0000256" key="1">
    <source>
        <dbReference type="ARBA" id="ARBA00005176"/>
    </source>
</evidence>
<evidence type="ECO:0000313" key="7">
    <source>
        <dbReference type="EMBL" id="TXB98772.1"/>
    </source>
</evidence>
<feature type="transmembrane region" description="Helical" evidence="5">
    <location>
        <begin position="1606"/>
        <end position="1624"/>
    </location>
</feature>
<evidence type="ECO:0000256" key="4">
    <source>
        <dbReference type="SAM" id="MobiDB-lite"/>
    </source>
</evidence>
<feature type="domain" description="Aldehyde dehydrogenase" evidence="6">
    <location>
        <begin position="1943"/>
        <end position="2410"/>
    </location>
</feature>
<keyword evidence="5" id="KW-0472">Membrane</keyword>
<dbReference type="FunFam" id="3.40.605.10:FF:000023">
    <property type="entry name" value="Succinate-semialdehyde dehydrogenase (Eurofung)"/>
    <property type="match status" value="1"/>
</dbReference>
<feature type="transmembrane region" description="Helical" evidence="5">
    <location>
        <begin position="1683"/>
        <end position="1712"/>
    </location>
</feature>
<accession>A0A5C6SJM9</accession>
<comment type="similarity">
    <text evidence="2">Belongs to the aldehyde dehydrogenase family.</text>
</comment>